<comment type="caution">
    <text evidence="1">The sequence shown here is derived from an EMBL/GenBank/DDBJ whole genome shotgun (WGS) entry which is preliminary data.</text>
</comment>
<protein>
    <submittedName>
        <fullName evidence="1">Uncharacterized protein</fullName>
    </submittedName>
</protein>
<gene>
    <name evidence="1" type="ORF">S01H4_62245</name>
</gene>
<organism evidence="1">
    <name type="scientific">marine sediment metagenome</name>
    <dbReference type="NCBI Taxonomy" id="412755"/>
    <lineage>
        <taxon>unclassified sequences</taxon>
        <taxon>metagenomes</taxon>
        <taxon>ecological metagenomes</taxon>
    </lineage>
</organism>
<proteinExistence type="predicted"/>
<name>X1CBP1_9ZZZZ</name>
<reference evidence="1" key="1">
    <citation type="journal article" date="2014" name="Front. Microbiol.">
        <title>High frequency of phylogenetically diverse reductive dehalogenase-homologous genes in deep subseafloor sedimentary metagenomes.</title>
        <authorList>
            <person name="Kawai M."/>
            <person name="Futagami T."/>
            <person name="Toyoda A."/>
            <person name="Takaki Y."/>
            <person name="Nishi S."/>
            <person name="Hori S."/>
            <person name="Arai W."/>
            <person name="Tsubouchi T."/>
            <person name="Morono Y."/>
            <person name="Uchiyama I."/>
            <person name="Ito T."/>
            <person name="Fujiyama A."/>
            <person name="Inagaki F."/>
            <person name="Takami H."/>
        </authorList>
    </citation>
    <scope>NUCLEOTIDE SEQUENCE</scope>
    <source>
        <strain evidence="1">Expedition CK06-06</strain>
    </source>
</reference>
<evidence type="ECO:0000313" key="1">
    <source>
        <dbReference type="EMBL" id="GAH05611.1"/>
    </source>
</evidence>
<dbReference type="Gene3D" id="3.40.50.280">
    <property type="entry name" value="Cobalamin-binding domain"/>
    <property type="match status" value="1"/>
</dbReference>
<dbReference type="AlphaFoldDB" id="X1CBP1"/>
<accession>X1CBP1</accession>
<dbReference type="EMBL" id="BART01037101">
    <property type="protein sequence ID" value="GAH05611.1"/>
    <property type="molecule type" value="Genomic_DNA"/>
</dbReference>
<sequence length="79" mass="9279">PEECIDHADYVCVGEGEIPMLELLDKLQSGGETSSIENFWVKTPHRIIMNKIRLFEDITHYSFPRYDWDNFFTLNDGKL</sequence>
<feature type="non-terminal residue" evidence="1">
    <location>
        <position position="1"/>
    </location>
</feature>